<name>A0ABY2X4V4_9RHOB</name>
<sequence>MRRSTQRSTSIFWTVYQAFMVLVVWAAVSLLIATIAEAQDVQCDVSGRIYDRLSDRLGERRQAVGISGGSLIEVWANPFGTFTILTSADGISCIMMVGEHFYLVNPVTADGDPD</sequence>
<gene>
    <name evidence="1" type="ORF">FGK63_01845</name>
</gene>
<keyword evidence="2" id="KW-1185">Reference proteome</keyword>
<evidence type="ECO:0000313" key="2">
    <source>
        <dbReference type="Proteomes" id="UP001193035"/>
    </source>
</evidence>
<dbReference type="Proteomes" id="UP001193035">
    <property type="component" value="Unassembled WGS sequence"/>
</dbReference>
<evidence type="ECO:0000313" key="1">
    <source>
        <dbReference type="EMBL" id="TMV09837.1"/>
    </source>
</evidence>
<evidence type="ECO:0008006" key="3">
    <source>
        <dbReference type="Google" id="ProtNLM"/>
    </source>
</evidence>
<dbReference type="RefSeq" id="WP_138839896.1">
    <property type="nucleotide sequence ID" value="NZ_VCPD01000001.1"/>
</dbReference>
<dbReference type="EMBL" id="VCPD01000001">
    <property type="protein sequence ID" value="TMV09837.1"/>
    <property type="molecule type" value="Genomic_DNA"/>
</dbReference>
<proteinExistence type="predicted"/>
<accession>A0ABY2X4V4</accession>
<organism evidence="1 2">
    <name type="scientific">Ruegeria sediminis</name>
    <dbReference type="NCBI Taxonomy" id="2583820"/>
    <lineage>
        <taxon>Bacteria</taxon>
        <taxon>Pseudomonadati</taxon>
        <taxon>Pseudomonadota</taxon>
        <taxon>Alphaproteobacteria</taxon>
        <taxon>Rhodobacterales</taxon>
        <taxon>Roseobacteraceae</taxon>
        <taxon>Ruegeria</taxon>
    </lineage>
</organism>
<reference evidence="1 2" key="1">
    <citation type="submission" date="2019-05" db="EMBL/GenBank/DDBJ databases">
        <title>Ruegeria sp. nov., isolated from tidal flat.</title>
        <authorList>
            <person name="Kim W."/>
        </authorList>
    </citation>
    <scope>NUCLEOTIDE SEQUENCE [LARGE SCALE GENOMIC DNA]</scope>
    <source>
        <strain evidence="1 2">CAU 1488</strain>
    </source>
</reference>
<comment type="caution">
    <text evidence="1">The sequence shown here is derived from an EMBL/GenBank/DDBJ whole genome shotgun (WGS) entry which is preliminary data.</text>
</comment>
<protein>
    <recommendedName>
        <fullName evidence="3">Transmembrane protein</fullName>
    </recommendedName>
</protein>